<evidence type="ECO:0000256" key="1">
    <source>
        <dbReference type="ARBA" id="ARBA00001326"/>
    </source>
</evidence>
<dbReference type="InterPro" id="IPR036075">
    <property type="entry name" value="ARMT-1-like_metal-bd_sf"/>
</dbReference>
<dbReference type="Pfam" id="PF01937">
    <property type="entry name" value="ARMT1-like_dom"/>
    <property type="match status" value="1"/>
</dbReference>
<dbReference type="Proteomes" id="UP000031516">
    <property type="component" value="Unassembled WGS sequence"/>
</dbReference>
<dbReference type="InterPro" id="IPR002791">
    <property type="entry name" value="ARMT1-like_metal-bd"/>
</dbReference>
<dbReference type="OrthoDB" id="541375at2759"/>
<comment type="caution">
    <text evidence="9">The sequence shown here is derived from an EMBL/GenBank/DDBJ whole genome shotgun (WGS) entry which is preliminary data.</text>
</comment>
<evidence type="ECO:0000256" key="5">
    <source>
        <dbReference type="ARBA" id="ARBA00023211"/>
    </source>
</evidence>
<organism evidence="9 10">
    <name type="scientific">Kluyveromyces dobzhanskii CBS 2104</name>
    <dbReference type="NCBI Taxonomy" id="1427455"/>
    <lineage>
        <taxon>Eukaryota</taxon>
        <taxon>Fungi</taxon>
        <taxon>Dikarya</taxon>
        <taxon>Ascomycota</taxon>
        <taxon>Saccharomycotina</taxon>
        <taxon>Saccharomycetes</taxon>
        <taxon>Saccharomycetales</taxon>
        <taxon>Saccharomycetaceae</taxon>
        <taxon>Kluyveromyces</taxon>
    </lineage>
</organism>
<dbReference type="Gene3D" id="1.20.930.60">
    <property type="match status" value="1"/>
</dbReference>
<keyword evidence="5 7" id="KW-0464">Manganese</keyword>
<dbReference type="InterPro" id="IPR039763">
    <property type="entry name" value="ARMT1"/>
</dbReference>
<dbReference type="AlphaFoldDB" id="A0A0A8L920"/>
<comment type="catalytic activity">
    <reaction evidence="6 7">
        <text>beta-D-fructose 6-phosphate = dihydroxyacetone + D-glyceraldehyde 3-phosphate</text>
        <dbReference type="Rhea" id="RHEA:28002"/>
        <dbReference type="ChEBI" id="CHEBI:16016"/>
        <dbReference type="ChEBI" id="CHEBI:57634"/>
        <dbReference type="ChEBI" id="CHEBI:59776"/>
    </reaction>
</comment>
<evidence type="ECO:0000256" key="7">
    <source>
        <dbReference type="RuleBase" id="RU367030"/>
    </source>
</evidence>
<comment type="cofactor">
    <cofactor evidence="7">
        <name>Mn(2+)</name>
        <dbReference type="ChEBI" id="CHEBI:29035"/>
    </cofactor>
    <cofactor evidence="7">
        <name>Ni(2+)</name>
        <dbReference type="ChEBI" id="CHEBI:49786"/>
    </cofactor>
</comment>
<dbReference type="PANTHER" id="PTHR12260:SF6">
    <property type="entry name" value="DAMAGE-CONTROL PHOSPHATASE ARMT1"/>
    <property type="match status" value="1"/>
</dbReference>
<comment type="function">
    <text evidence="7">Metal-dependent phosphatase that shows phosphatase activity against several substrates, including fructose-1-phosphate and fructose-6-phosphate. Its preference for fructose-1-phosphate, a strong glycating agent that causes DNA damage rather than a canonical yeast metabolite, suggests a damage-control function in hexose phosphate metabolism.</text>
</comment>
<keyword evidence="10" id="KW-1185">Reference proteome</keyword>
<feature type="domain" description="Damage-control phosphatase ARMT1-like metal-binding" evidence="8">
    <location>
        <begin position="24"/>
        <end position="417"/>
    </location>
</feature>
<dbReference type="EMBL" id="CCBQ010000045">
    <property type="protein sequence ID" value="CDO95414.1"/>
    <property type="molecule type" value="Genomic_DNA"/>
</dbReference>
<comment type="catalytic activity">
    <reaction evidence="1 7">
        <text>beta-D-fructose 1-phosphate + H2O = D-fructose + phosphate</text>
        <dbReference type="Rhea" id="RHEA:35603"/>
        <dbReference type="ChEBI" id="CHEBI:15377"/>
        <dbReference type="ChEBI" id="CHEBI:37721"/>
        <dbReference type="ChEBI" id="CHEBI:43474"/>
        <dbReference type="ChEBI" id="CHEBI:138881"/>
    </reaction>
</comment>
<protein>
    <recommendedName>
        <fullName evidence="7">Sugar phosphate phosphatase</fullName>
        <ecNumber evidence="7">3.1.3.-</ecNumber>
    </recommendedName>
</protein>
<gene>
    <name evidence="9" type="ORF">KLDO_g3655</name>
</gene>
<evidence type="ECO:0000256" key="6">
    <source>
        <dbReference type="ARBA" id="ARBA00048809"/>
    </source>
</evidence>
<comment type="domain">
    <text evidence="7">Subfamily III proteins have a conserved RTxK motif about 40-50 residues from the C-terminus; the threonine may be replaced by serine or cysteine.</text>
</comment>
<dbReference type="SUPFAM" id="SSF111321">
    <property type="entry name" value="AF1104-like"/>
    <property type="match status" value="1"/>
</dbReference>
<keyword evidence="3 7" id="KW-0479">Metal-binding</keyword>
<proteinExistence type="inferred from homology"/>
<reference evidence="9 10" key="1">
    <citation type="submission" date="2014-03" db="EMBL/GenBank/DDBJ databases">
        <title>The genome of Kluyveromyces dobzhanskii.</title>
        <authorList>
            <person name="Nystedt B."/>
            <person name="Astrom S."/>
        </authorList>
    </citation>
    <scope>NUCLEOTIDE SEQUENCE [LARGE SCALE GENOMIC DNA]</scope>
    <source>
        <strain evidence="9 10">CBS 2104</strain>
    </source>
</reference>
<dbReference type="GO" id="GO:0005634">
    <property type="term" value="C:nucleus"/>
    <property type="evidence" value="ECO:0007669"/>
    <property type="project" value="TreeGrafter"/>
</dbReference>
<evidence type="ECO:0000256" key="2">
    <source>
        <dbReference type="ARBA" id="ARBA00009519"/>
    </source>
</evidence>
<dbReference type="GO" id="GO:0046872">
    <property type="term" value="F:metal ion binding"/>
    <property type="evidence" value="ECO:0007669"/>
    <property type="project" value="UniProtKB-UniRule"/>
</dbReference>
<dbReference type="Gene3D" id="3.40.50.10880">
    <property type="entry name" value="Uncharacterised protein PF01937, DUF89, domain 3"/>
    <property type="match status" value="1"/>
</dbReference>
<evidence type="ECO:0000313" key="10">
    <source>
        <dbReference type="Proteomes" id="UP000031516"/>
    </source>
</evidence>
<name>A0A0A8L920_9SACH</name>
<comment type="similarity">
    <text evidence="2 7">Belongs to the damage-control phosphatase family. Sugar phosphate phosphatase III subfamily.</text>
</comment>
<dbReference type="GO" id="GO:0097023">
    <property type="term" value="F:fructose 6-phosphate aldolase activity"/>
    <property type="evidence" value="ECO:0007669"/>
    <property type="project" value="RHEA"/>
</dbReference>
<evidence type="ECO:0000313" key="9">
    <source>
        <dbReference type="EMBL" id="CDO95414.1"/>
    </source>
</evidence>
<evidence type="ECO:0000256" key="3">
    <source>
        <dbReference type="ARBA" id="ARBA00022723"/>
    </source>
</evidence>
<dbReference type="GO" id="GO:0006974">
    <property type="term" value="P:DNA damage response"/>
    <property type="evidence" value="ECO:0007669"/>
    <property type="project" value="TreeGrafter"/>
</dbReference>
<dbReference type="EC" id="3.1.3.-" evidence="7"/>
<accession>A0A0A8L920</accession>
<evidence type="ECO:0000259" key="8">
    <source>
        <dbReference type="Pfam" id="PF01937"/>
    </source>
</evidence>
<keyword evidence="4 7" id="KW-0378">Hydrolase</keyword>
<sequence>MSELQTGIPRVYSTGDKGTFGEFTAAVRWPAILQNASDDLELAINQAETQLKKEQGKIISEQIVQLKQDVETNSKPALLPEEYEVFNKFLKENDTETWKNGDWLFLEILLYRKVNLFFKGQSEWANFDIFDRLKTSTFESSKAGVLDLATYYHGVVDKFNGNEDAIPLLFQEFIEISLWGNATDLSLLATATVDDISAIQDSANRLKQKSNILIDDTANAYKHLVSQNGDARVDFILDNSGFELYTDLLFAAFMLDSKLASSVVLHGKDIPYMVSDVMIKDFEDIIKQLEDPKFFVVKDRTHLDFITQKIKNYAAEGKISIKAHPFWTGPLDFWHIDPTETQFGGAECHKDLSNSKLCIFKGDLNYRKLTGDRIWPRTTPWATSIGPLKDNGLVTLSLRTAKADVIVGLKEGEDEKLSKYWGEQGNENGSWWTSSGKWAVICFNDGNN</sequence>
<dbReference type="GO" id="GO:0103026">
    <property type="term" value="F:fructose-1-phosphatase activity"/>
    <property type="evidence" value="ECO:0007669"/>
    <property type="project" value="RHEA"/>
</dbReference>
<dbReference type="PANTHER" id="PTHR12260">
    <property type="entry name" value="DAMAGE-CONTROL PHOSPHATASE ARMT1"/>
    <property type="match status" value="1"/>
</dbReference>
<evidence type="ECO:0000256" key="4">
    <source>
        <dbReference type="ARBA" id="ARBA00022801"/>
    </source>
</evidence>